<evidence type="ECO:0000256" key="6">
    <source>
        <dbReference type="ARBA" id="ARBA00023136"/>
    </source>
</evidence>
<keyword evidence="6 7" id="KW-0472">Membrane</keyword>
<evidence type="ECO:0000256" key="1">
    <source>
        <dbReference type="ARBA" id="ARBA00004651"/>
    </source>
</evidence>
<sequence length="314" mass="32224">MNGAPTLALIALILGLALWIVLARETFAAVAGFIAYGLLLTLAWVGLSAVDVAMTEAAIGAGLTGALLIGAASRLRGGGYAEVRMRRGLAVRVLAIAASIGVTAVLIVCLRLLPEPSPTLAPLVAEHLPAIGVGNPITAVLLAFRAMDTLLEAIVLLFALIAVWSLTPDAAWGQPPDVSHDADPQGVLAYVARVLPPIGIVIAVYILWVGADAPGGKFQGATILASMWLLVMMAGLTRAPPVSSMALRAWLVAGPLVFVAIGLYGAWMAGAFLAYPDGFAKPLIVVIEIALMPSLAVTLALLLAGAPRDAGAVR</sequence>
<dbReference type="RefSeq" id="WP_115842166.1">
    <property type="nucleotide sequence ID" value="NZ_CP183976.1"/>
</dbReference>
<keyword evidence="5 7" id="KW-1133">Transmembrane helix</keyword>
<feature type="transmembrane region" description="Helical" evidence="7">
    <location>
        <begin position="249"/>
        <end position="275"/>
    </location>
</feature>
<feature type="transmembrane region" description="Helical" evidence="7">
    <location>
        <begin position="6"/>
        <end position="22"/>
    </location>
</feature>
<comment type="subcellular location">
    <subcellularLocation>
        <location evidence="1">Cell membrane</location>
        <topology evidence="1">Multi-pass membrane protein</topology>
    </subcellularLocation>
</comment>
<keyword evidence="11" id="KW-1185">Reference proteome</keyword>
<gene>
    <name evidence="10" type="ORF">DX912_08975</name>
</gene>
<evidence type="ECO:0000313" key="10">
    <source>
        <dbReference type="EMBL" id="RDY67399.1"/>
    </source>
</evidence>
<dbReference type="Proteomes" id="UP000256829">
    <property type="component" value="Unassembled WGS sequence"/>
</dbReference>
<dbReference type="GO" id="GO:0005886">
    <property type="term" value="C:plasma membrane"/>
    <property type="evidence" value="ECO:0007669"/>
    <property type="project" value="UniProtKB-SubCell"/>
</dbReference>
<dbReference type="InterPro" id="IPR050622">
    <property type="entry name" value="CPA3_antiporter_subunitB"/>
</dbReference>
<feature type="domain" description="MrpA C-terminal/MbhD" evidence="9">
    <location>
        <begin position="11"/>
        <end position="76"/>
    </location>
</feature>
<feature type="transmembrane region" description="Helical" evidence="7">
    <location>
        <begin position="53"/>
        <end position="72"/>
    </location>
</feature>
<proteinExistence type="inferred from homology"/>
<evidence type="ECO:0000256" key="2">
    <source>
        <dbReference type="ARBA" id="ARBA00009425"/>
    </source>
</evidence>
<accession>A0A3D8VDS0</accession>
<dbReference type="InterPro" id="IPR025383">
    <property type="entry name" value="MrpA_C/MbhD"/>
</dbReference>
<keyword evidence="4 7" id="KW-0812">Transmembrane</keyword>
<dbReference type="InterPro" id="IPR007182">
    <property type="entry name" value="MnhB"/>
</dbReference>
<feature type="transmembrane region" description="Helical" evidence="7">
    <location>
        <begin position="93"/>
        <end position="113"/>
    </location>
</feature>
<comment type="caution">
    <text evidence="10">The sequence shown here is derived from an EMBL/GenBank/DDBJ whole genome shotgun (WGS) entry which is preliminary data.</text>
</comment>
<evidence type="ECO:0000256" key="5">
    <source>
        <dbReference type="ARBA" id="ARBA00022989"/>
    </source>
</evidence>
<reference evidence="10 11" key="1">
    <citation type="submission" date="2018-08" db="EMBL/GenBank/DDBJ databases">
        <title>Lysobacter soli KCTC 22011, whole genome shotgun sequence.</title>
        <authorList>
            <person name="Zhang X."/>
            <person name="Feng G."/>
            <person name="Zhu H."/>
        </authorList>
    </citation>
    <scope>NUCLEOTIDE SEQUENCE [LARGE SCALE GENOMIC DNA]</scope>
    <source>
        <strain evidence="10 11">KCTC 22011</strain>
    </source>
</reference>
<dbReference type="Pfam" id="PF13244">
    <property type="entry name" value="MbhD"/>
    <property type="match status" value="1"/>
</dbReference>
<name>A0A3D8VDS0_9GAMM</name>
<dbReference type="AlphaFoldDB" id="A0A3D8VDS0"/>
<evidence type="ECO:0000259" key="8">
    <source>
        <dbReference type="Pfam" id="PF04039"/>
    </source>
</evidence>
<evidence type="ECO:0000259" key="9">
    <source>
        <dbReference type="Pfam" id="PF13244"/>
    </source>
</evidence>
<dbReference type="PANTHER" id="PTHR33932:SF4">
    <property type="entry name" value="NA(+)_H(+) ANTIPORTER SUBUNIT B"/>
    <property type="match status" value="1"/>
</dbReference>
<feature type="transmembrane region" description="Helical" evidence="7">
    <location>
        <begin position="220"/>
        <end position="237"/>
    </location>
</feature>
<feature type="transmembrane region" description="Helical" evidence="7">
    <location>
        <begin position="282"/>
        <end position="304"/>
    </location>
</feature>
<evidence type="ECO:0000256" key="4">
    <source>
        <dbReference type="ARBA" id="ARBA00022692"/>
    </source>
</evidence>
<feature type="transmembrane region" description="Helical" evidence="7">
    <location>
        <begin position="150"/>
        <end position="167"/>
    </location>
</feature>
<protein>
    <submittedName>
        <fullName evidence="10">DUF4040 domain-containing protein</fullName>
    </submittedName>
</protein>
<organism evidence="10 11">
    <name type="scientific">Lysobacter soli</name>
    <dbReference type="NCBI Taxonomy" id="453783"/>
    <lineage>
        <taxon>Bacteria</taxon>
        <taxon>Pseudomonadati</taxon>
        <taxon>Pseudomonadota</taxon>
        <taxon>Gammaproteobacteria</taxon>
        <taxon>Lysobacterales</taxon>
        <taxon>Lysobacteraceae</taxon>
        <taxon>Lysobacter</taxon>
    </lineage>
</organism>
<evidence type="ECO:0000313" key="11">
    <source>
        <dbReference type="Proteomes" id="UP000256829"/>
    </source>
</evidence>
<feature type="domain" description="Na+/H+ antiporter MnhB subunit-related protein" evidence="8">
    <location>
        <begin position="187"/>
        <end position="299"/>
    </location>
</feature>
<dbReference type="Pfam" id="PF04039">
    <property type="entry name" value="MnhB"/>
    <property type="match status" value="1"/>
</dbReference>
<keyword evidence="3" id="KW-1003">Cell membrane</keyword>
<feature type="transmembrane region" description="Helical" evidence="7">
    <location>
        <begin position="187"/>
        <end position="208"/>
    </location>
</feature>
<evidence type="ECO:0000256" key="7">
    <source>
        <dbReference type="SAM" id="Phobius"/>
    </source>
</evidence>
<evidence type="ECO:0000256" key="3">
    <source>
        <dbReference type="ARBA" id="ARBA00022475"/>
    </source>
</evidence>
<dbReference type="EMBL" id="QTJR01000005">
    <property type="protein sequence ID" value="RDY67399.1"/>
    <property type="molecule type" value="Genomic_DNA"/>
</dbReference>
<feature type="transmembrane region" description="Helical" evidence="7">
    <location>
        <begin position="27"/>
        <end position="47"/>
    </location>
</feature>
<dbReference type="PANTHER" id="PTHR33932">
    <property type="entry name" value="NA(+)/H(+) ANTIPORTER SUBUNIT B"/>
    <property type="match status" value="1"/>
</dbReference>
<comment type="similarity">
    <text evidence="2">Belongs to the CPA3 antiporters (TC 2.A.63) subunit B family.</text>
</comment>